<sequence length="372" mass="39915">MQFLKAVAILTILVIGLTTAPWSVNSGRRQVGVSASDESMGQPGNYGVGSAASWGERSPNTLEQSSESLVNTEEARNTSSGVRGNGRDRTGRNVAPVLSTNIPRVKTFGDRKNINGDKVRKFREEKKKEDKQTRKNHSGKRNRYGELPPAKVMTDGSSGQRTQFKDAVTVPKSGNLNLGAASSAENDDEAFTDIASGFGDDGQVGSTGSAEVAVDDTVHPLGAEFARIHEDVLNGIVPKDVTATFGHAHHDLGHAPHDTGHALWPMDEFHPHGMAGVNTHPLNIPHEQDLGMQLSHGGGLNHPFSSDIPHHMGGHLDTNDIVFDFGAFDFEGHNADSHSCYGQCMCHDLTVSCFWCNLTEVPAGINPATKTL</sequence>
<evidence type="ECO:0000313" key="4">
    <source>
        <dbReference type="Proteomes" id="UP001283361"/>
    </source>
</evidence>
<feature type="signal peptide" evidence="2">
    <location>
        <begin position="1"/>
        <end position="19"/>
    </location>
</feature>
<dbReference type="EMBL" id="JAWDGP010002701">
    <property type="protein sequence ID" value="KAK3780603.1"/>
    <property type="molecule type" value="Genomic_DNA"/>
</dbReference>
<protein>
    <recommendedName>
        <fullName evidence="5">Secreted protein</fullName>
    </recommendedName>
</protein>
<evidence type="ECO:0000256" key="2">
    <source>
        <dbReference type="SAM" id="SignalP"/>
    </source>
</evidence>
<evidence type="ECO:0000256" key="1">
    <source>
        <dbReference type="SAM" id="MobiDB-lite"/>
    </source>
</evidence>
<reference evidence="3" key="1">
    <citation type="journal article" date="2023" name="G3 (Bethesda)">
        <title>A reference genome for the long-term kleptoplast-retaining sea slug Elysia crispata morphotype clarki.</title>
        <authorList>
            <person name="Eastman K.E."/>
            <person name="Pendleton A.L."/>
            <person name="Shaikh M.A."/>
            <person name="Suttiyut T."/>
            <person name="Ogas R."/>
            <person name="Tomko P."/>
            <person name="Gavelis G."/>
            <person name="Widhalm J.R."/>
            <person name="Wisecaver J.H."/>
        </authorList>
    </citation>
    <scope>NUCLEOTIDE SEQUENCE</scope>
    <source>
        <strain evidence="3">ECLA1</strain>
    </source>
</reference>
<feature type="compositionally biased region" description="Basic and acidic residues" evidence="1">
    <location>
        <begin position="107"/>
        <end position="133"/>
    </location>
</feature>
<dbReference type="Proteomes" id="UP001283361">
    <property type="component" value="Unassembled WGS sequence"/>
</dbReference>
<dbReference type="AlphaFoldDB" id="A0AAE1A457"/>
<name>A0AAE1A457_9GAST</name>
<keyword evidence="2" id="KW-0732">Signal</keyword>
<keyword evidence="4" id="KW-1185">Reference proteome</keyword>
<accession>A0AAE1A457</accession>
<feature type="compositionally biased region" description="Polar residues" evidence="1">
    <location>
        <begin position="58"/>
        <end position="82"/>
    </location>
</feature>
<feature type="chain" id="PRO_5042291362" description="Secreted protein" evidence="2">
    <location>
        <begin position="20"/>
        <end position="372"/>
    </location>
</feature>
<organism evidence="3 4">
    <name type="scientific">Elysia crispata</name>
    <name type="common">lettuce slug</name>
    <dbReference type="NCBI Taxonomy" id="231223"/>
    <lineage>
        <taxon>Eukaryota</taxon>
        <taxon>Metazoa</taxon>
        <taxon>Spiralia</taxon>
        <taxon>Lophotrochozoa</taxon>
        <taxon>Mollusca</taxon>
        <taxon>Gastropoda</taxon>
        <taxon>Heterobranchia</taxon>
        <taxon>Euthyneura</taxon>
        <taxon>Panpulmonata</taxon>
        <taxon>Sacoglossa</taxon>
        <taxon>Placobranchoidea</taxon>
        <taxon>Plakobranchidae</taxon>
        <taxon>Elysia</taxon>
    </lineage>
</organism>
<proteinExistence type="predicted"/>
<comment type="caution">
    <text evidence="3">The sequence shown here is derived from an EMBL/GenBank/DDBJ whole genome shotgun (WGS) entry which is preliminary data.</text>
</comment>
<evidence type="ECO:0000313" key="3">
    <source>
        <dbReference type="EMBL" id="KAK3780603.1"/>
    </source>
</evidence>
<evidence type="ECO:0008006" key="5">
    <source>
        <dbReference type="Google" id="ProtNLM"/>
    </source>
</evidence>
<gene>
    <name evidence="3" type="ORF">RRG08_008733</name>
</gene>
<feature type="region of interest" description="Disordered" evidence="1">
    <location>
        <begin position="33"/>
        <end position="161"/>
    </location>
</feature>